<evidence type="ECO:0000313" key="4">
    <source>
        <dbReference type="Proteomes" id="UP000245697"/>
    </source>
</evidence>
<sequence length="516" mass="53362">MTADPPEATPRPRLSLVAPPPRPERGSGGHGLPVATPAPARILSAVPDPLQAHGGGHRPVPHPVPAAHPAAGGTNPNDTVAVPPNSDPTAQPNDRTTAQPNSDHTAQANDWTDDRTAAQPNDRTDDRIAAQPNDRTAARPDGGSPAQLSDQSVDRITEQPNDWADGRTAAQPYERTVTRPDNGAAAWSSGVTGADPRTELEPHDGTGQGDGTEAEPNAVPEPEETSSDDTVTPSGVPNTEETVSPAEPEADGEPESDREAESEREAESDREPAANPDEWHGIVLVTGTDTEVGKTIATAAMAAAAQAAGLRVAVIKPGQTGIATGAPTDADVITRLAGPDTVRTLAEYPEPLAPLAAAKVAGLPPLDLYDVVDAIRAEAVKHDLVLVEGAGGLLVPMGLRPSGEAWTFADLATTLGSGMIVVARAGLGTLNHTALTLEALTRRGVHARVILGAWPAEPELVHWANLGELVPHLVGALPAGAGSMDPGVFRRSAPGWLTPPLHGVLDNWRVWAEEAG</sequence>
<dbReference type="GO" id="GO:0009102">
    <property type="term" value="P:biotin biosynthetic process"/>
    <property type="evidence" value="ECO:0007669"/>
    <property type="project" value="UniProtKB-UniRule"/>
</dbReference>
<keyword evidence="1" id="KW-0436">Ligase</keyword>
<feature type="compositionally biased region" description="Polar residues" evidence="2">
    <location>
        <begin position="87"/>
        <end position="110"/>
    </location>
</feature>
<dbReference type="GO" id="GO:0005524">
    <property type="term" value="F:ATP binding"/>
    <property type="evidence" value="ECO:0007669"/>
    <property type="project" value="UniProtKB-UniRule"/>
</dbReference>
<dbReference type="CDD" id="cd03109">
    <property type="entry name" value="DTBS"/>
    <property type="match status" value="1"/>
</dbReference>
<dbReference type="EMBL" id="QGGR01000002">
    <property type="protein sequence ID" value="PWK51637.1"/>
    <property type="molecule type" value="Genomic_DNA"/>
</dbReference>
<dbReference type="Pfam" id="PF13500">
    <property type="entry name" value="AAA_26"/>
    <property type="match status" value="1"/>
</dbReference>
<comment type="pathway">
    <text evidence="1">Cofactor biosynthesis; biotin biosynthesis; biotin from 7,8-diaminononanoate: step 1/2.</text>
</comment>
<feature type="compositionally biased region" description="Polar residues" evidence="2">
    <location>
        <begin position="228"/>
        <end position="242"/>
    </location>
</feature>
<feature type="compositionally biased region" description="Basic and acidic residues" evidence="2">
    <location>
        <begin position="255"/>
        <end position="280"/>
    </location>
</feature>
<dbReference type="Proteomes" id="UP000245697">
    <property type="component" value="Unassembled WGS sequence"/>
</dbReference>
<keyword evidence="1" id="KW-0093">Biotin biosynthesis</keyword>
<comment type="subcellular location">
    <subcellularLocation>
        <location evidence="1">Cytoplasm</location>
    </subcellularLocation>
</comment>
<keyword evidence="1" id="KW-0460">Magnesium</keyword>
<comment type="catalytic activity">
    <reaction evidence="1">
        <text>(7R,8S)-7,8-diammoniononanoate + CO2 + ATP = (4R,5S)-dethiobiotin + ADP + phosphate + 3 H(+)</text>
        <dbReference type="Rhea" id="RHEA:15805"/>
        <dbReference type="ChEBI" id="CHEBI:15378"/>
        <dbReference type="ChEBI" id="CHEBI:16526"/>
        <dbReference type="ChEBI" id="CHEBI:30616"/>
        <dbReference type="ChEBI" id="CHEBI:43474"/>
        <dbReference type="ChEBI" id="CHEBI:149469"/>
        <dbReference type="ChEBI" id="CHEBI:149473"/>
        <dbReference type="ChEBI" id="CHEBI:456216"/>
        <dbReference type="EC" id="6.3.3.3"/>
    </reaction>
</comment>
<feature type="binding site" evidence="1">
    <location>
        <position position="295"/>
    </location>
    <ligand>
        <name>Mg(2+)</name>
        <dbReference type="ChEBI" id="CHEBI:18420"/>
    </ligand>
</feature>
<keyword evidence="4" id="KW-1185">Reference proteome</keyword>
<keyword evidence="1" id="KW-0067">ATP-binding</keyword>
<evidence type="ECO:0000313" key="3">
    <source>
        <dbReference type="EMBL" id="PWK51637.1"/>
    </source>
</evidence>
<name>A0A316GAV5_9ACTN</name>
<dbReference type="AlphaFoldDB" id="A0A316GAV5"/>
<dbReference type="GO" id="GO:0004141">
    <property type="term" value="F:dethiobiotin synthase activity"/>
    <property type="evidence" value="ECO:0007669"/>
    <property type="project" value="UniProtKB-UniRule"/>
</dbReference>
<proteinExistence type="inferred from homology"/>
<dbReference type="SUPFAM" id="SSF52540">
    <property type="entry name" value="P-loop containing nucleoside triphosphate hydrolases"/>
    <property type="match status" value="1"/>
</dbReference>
<keyword evidence="1" id="KW-0479">Metal-binding</keyword>
<feature type="binding site" evidence="1">
    <location>
        <begin position="388"/>
        <end position="391"/>
    </location>
    <ligand>
        <name>ATP</name>
        <dbReference type="ChEBI" id="CHEBI:30616"/>
    </ligand>
</feature>
<comment type="subunit">
    <text evidence="1">Homodimer.</text>
</comment>
<feature type="active site" evidence="1">
    <location>
        <position position="316"/>
    </location>
</feature>
<dbReference type="NCBIfam" id="TIGR00347">
    <property type="entry name" value="bioD"/>
    <property type="match status" value="1"/>
</dbReference>
<dbReference type="PANTHER" id="PTHR43210">
    <property type="entry name" value="DETHIOBIOTIN SYNTHETASE"/>
    <property type="match status" value="1"/>
</dbReference>
<dbReference type="PANTHER" id="PTHR43210:SF5">
    <property type="entry name" value="DETHIOBIOTIN SYNTHETASE"/>
    <property type="match status" value="1"/>
</dbReference>
<feature type="binding site" evidence="1">
    <location>
        <position position="329"/>
    </location>
    <ligand>
        <name>ATP</name>
        <dbReference type="ChEBI" id="CHEBI:30616"/>
    </ligand>
</feature>
<comment type="cofactor">
    <cofactor evidence="1">
        <name>Mg(2+)</name>
        <dbReference type="ChEBI" id="CHEBI:18420"/>
    </cofactor>
</comment>
<dbReference type="Gene3D" id="3.40.50.300">
    <property type="entry name" value="P-loop containing nucleotide triphosphate hydrolases"/>
    <property type="match status" value="1"/>
</dbReference>
<organism evidence="3 4">
    <name type="scientific">Actinoplanes xinjiangensis</name>
    <dbReference type="NCBI Taxonomy" id="512350"/>
    <lineage>
        <taxon>Bacteria</taxon>
        <taxon>Bacillati</taxon>
        <taxon>Actinomycetota</taxon>
        <taxon>Actinomycetes</taxon>
        <taxon>Micromonosporales</taxon>
        <taxon>Micromonosporaceae</taxon>
        <taxon>Actinoplanes</taxon>
    </lineage>
</organism>
<dbReference type="GO" id="GO:0000287">
    <property type="term" value="F:magnesium ion binding"/>
    <property type="evidence" value="ECO:0007669"/>
    <property type="project" value="UniProtKB-UniRule"/>
</dbReference>
<comment type="caution">
    <text evidence="3">The sequence shown here is derived from an EMBL/GenBank/DDBJ whole genome shotgun (WGS) entry which is preliminary data.</text>
</comment>
<feature type="region of interest" description="Disordered" evidence="2">
    <location>
        <begin position="1"/>
        <end position="281"/>
    </location>
</feature>
<feature type="binding site" evidence="1">
    <location>
        <begin position="291"/>
        <end position="296"/>
    </location>
    <ligand>
        <name>ATP</name>
        <dbReference type="ChEBI" id="CHEBI:30616"/>
    </ligand>
</feature>
<comment type="function">
    <text evidence="1">Catalyzes a mechanistically unusual reaction, the ATP-dependent insertion of CO2 between the N7 and N8 nitrogen atoms of 7,8-diaminopelargonic acid (DAPA, also called 7,8-diammoniononanoate) to form a ureido ring.</text>
</comment>
<accession>A0A316GAV5</accession>
<feature type="binding site" evidence="1">
    <location>
        <position position="329"/>
    </location>
    <ligand>
        <name>Mg(2+)</name>
        <dbReference type="ChEBI" id="CHEBI:18420"/>
    </ligand>
</feature>
<reference evidence="3 4" key="1">
    <citation type="submission" date="2018-05" db="EMBL/GenBank/DDBJ databases">
        <title>Genomic Encyclopedia of Archaeal and Bacterial Type Strains, Phase II (KMG-II): from individual species to whole genera.</title>
        <authorList>
            <person name="Goeker M."/>
        </authorList>
    </citation>
    <scope>NUCLEOTIDE SEQUENCE [LARGE SCALE GENOMIC DNA]</scope>
    <source>
        <strain evidence="3 4">DSM 45184</strain>
    </source>
</reference>
<protein>
    <recommendedName>
        <fullName evidence="1">ATP-dependent dethiobiotin synthetase BioD</fullName>
        <ecNumber evidence="1">6.3.3.3</ecNumber>
    </recommendedName>
    <alternativeName>
        <fullName evidence="1">DTB synthetase</fullName>
        <shortName evidence="1">DTBS</shortName>
    </alternativeName>
    <alternativeName>
        <fullName evidence="1">Dethiobiotin synthase</fullName>
    </alternativeName>
</protein>
<dbReference type="GO" id="GO:0005829">
    <property type="term" value="C:cytosol"/>
    <property type="evidence" value="ECO:0007669"/>
    <property type="project" value="TreeGrafter"/>
</dbReference>
<dbReference type="HAMAP" id="MF_00336">
    <property type="entry name" value="BioD"/>
    <property type="match status" value="1"/>
</dbReference>
<dbReference type="UniPathway" id="UPA00078">
    <property type="reaction ID" value="UER00161"/>
</dbReference>
<dbReference type="InterPro" id="IPR027417">
    <property type="entry name" value="P-loop_NTPase"/>
</dbReference>
<feature type="binding site" evidence="1">
    <location>
        <position position="320"/>
    </location>
    <ligand>
        <name>substrate</name>
    </ligand>
</feature>
<dbReference type="InterPro" id="IPR004472">
    <property type="entry name" value="DTB_synth_BioD"/>
</dbReference>
<keyword evidence="1" id="KW-0963">Cytoplasm</keyword>
<gene>
    <name evidence="1" type="primary">bioD</name>
    <name evidence="3" type="ORF">BC793_102673</name>
</gene>
<evidence type="ECO:0000256" key="1">
    <source>
        <dbReference type="HAMAP-Rule" id="MF_00336"/>
    </source>
</evidence>
<feature type="compositionally biased region" description="Basic and acidic residues" evidence="2">
    <location>
        <begin position="112"/>
        <end position="128"/>
    </location>
</feature>
<keyword evidence="1" id="KW-0547">Nucleotide-binding</keyword>
<dbReference type="EC" id="6.3.3.3" evidence="1"/>
<evidence type="ECO:0000256" key="2">
    <source>
        <dbReference type="SAM" id="MobiDB-lite"/>
    </source>
</evidence>
<feature type="binding site" evidence="1">
    <location>
        <position position="388"/>
    </location>
    <ligand>
        <name>Mg(2+)</name>
        <dbReference type="ChEBI" id="CHEBI:18420"/>
    </ligand>
</feature>
<comment type="caution">
    <text evidence="1">Lacks conserved residue(s) required for the propagation of feature annotation.</text>
</comment>
<comment type="similarity">
    <text evidence="1">Belongs to the dethiobiotin synthetase family.</text>
</comment>